<evidence type="ECO:0000313" key="2">
    <source>
        <dbReference type="EMBL" id="MBY9075408.1"/>
    </source>
</evidence>
<keyword evidence="3" id="KW-1185">Reference proteome</keyword>
<protein>
    <submittedName>
        <fullName evidence="2">GNAT family N-acetyltransferase</fullName>
        <ecNumber evidence="2">2.3.1.-</ecNumber>
    </submittedName>
</protein>
<dbReference type="Pfam" id="PF13302">
    <property type="entry name" value="Acetyltransf_3"/>
    <property type="match status" value="1"/>
</dbReference>
<proteinExistence type="predicted"/>
<dbReference type="EMBL" id="JAIEZQ010000002">
    <property type="protein sequence ID" value="MBY9075408.1"/>
    <property type="molecule type" value="Genomic_DNA"/>
</dbReference>
<accession>A0ABS7RK33</accession>
<evidence type="ECO:0000259" key="1">
    <source>
        <dbReference type="PROSITE" id="PS51186"/>
    </source>
</evidence>
<dbReference type="GO" id="GO:0016746">
    <property type="term" value="F:acyltransferase activity"/>
    <property type="evidence" value="ECO:0007669"/>
    <property type="project" value="UniProtKB-KW"/>
</dbReference>
<dbReference type="SUPFAM" id="SSF55729">
    <property type="entry name" value="Acyl-CoA N-acyltransferases (Nat)"/>
    <property type="match status" value="1"/>
</dbReference>
<dbReference type="InterPro" id="IPR000182">
    <property type="entry name" value="GNAT_dom"/>
</dbReference>
<dbReference type="InterPro" id="IPR016181">
    <property type="entry name" value="Acyl_CoA_acyltransferase"/>
</dbReference>
<sequence>MDDPGTFARYATWLAGLREPDSPRPANYVPSTVRWMADGDEYLGQISVRHELTELLLTWGGHIGYSVRPSARRRGIATAALRMILPTCAELGIDPVLVTCDPDNVGSRRAIEGNGGVYEDTRSGKRRYWVPANVGAPTVADTPA</sequence>
<dbReference type="Proteomes" id="UP000754710">
    <property type="component" value="Unassembled WGS sequence"/>
</dbReference>
<evidence type="ECO:0000313" key="3">
    <source>
        <dbReference type="Proteomes" id="UP000754710"/>
    </source>
</evidence>
<dbReference type="Gene3D" id="3.40.630.30">
    <property type="match status" value="1"/>
</dbReference>
<reference evidence="2 3" key="1">
    <citation type="submission" date="2021-08" db="EMBL/GenBank/DDBJ databases">
        <title>Nocardioides bacterium WL0053 sp. nov., isolated from the sediment.</title>
        <authorList>
            <person name="Wang L."/>
            <person name="Zhang D."/>
            <person name="Zhang A."/>
        </authorList>
    </citation>
    <scope>NUCLEOTIDE SEQUENCE [LARGE SCALE GENOMIC DNA]</scope>
    <source>
        <strain evidence="2 3">WL0053</strain>
    </source>
</reference>
<dbReference type="PANTHER" id="PTHR39173">
    <property type="entry name" value="ACETYLTRANSFERASE"/>
    <property type="match status" value="1"/>
</dbReference>
<dbReference type="PANTHER" id="PTHR39173:SF1">
    <property type="entry name" value="ACETYLTRANSFERASE"/>
    <property type="match status" value="1"/>
</dbReference>
<dbReference type="CDD" id="cd04301">
    <property type="entry name" value="NAT_SF"/>
    <property type="match status" value="1"/>
</dbReference>
<dbReference type="EC" id="2.3.1.-" evidence="2"/>
<comment type="caution">
    <text evidence="2">The sequence shown here is derived from an EMBL/GenBank/DDBJ whole genome shotgun (WGS) entry which is preliminary data.</text>
</comment>
<feature type="domain" description="N-acetyltransferase" evidence="1">
    <location>
        <begin position="1"/>
        <end position="133"/>
    </location>
</feature>
<name>A0ABS7RK33_9ACTN</name>
<organism evidence="2 3">
    <name type="scientific">Nocardioides jiangsuensis</name>
    <dbReference type="NCBI Taxonomy" id="2866161"/>
    <lineage>
        <taxon>Bacteria</taxon>
        <taxon>Bacillati</taxon>
        <taxon>Actinomycetota</taxon>
        <taxon>Actinomycetes</taxon>
        <taxon>Propionibacteriales</taxon>
        <taxon>Nocardioidaceae</taxon>
        <taxon>Nocardioides</taxon>
    </lineage>
</organism>
<keyword evidence="2" id="KW-0012">Acyltransferase</keyword>
<dbReference type="PROSITE" id="PS51186">
    <property type="entry name" value="GNAT"/>
    <property type="match status" value="1"/>
</dbReference>
<gene>
    <name evidence="2" type="ORF">K1X13_11310</name>
</gene>
<keyword evidence="2" id="KW-0808">Transferase</keyword>